<organism evidence="1 2">
    <name type="scientific">Candidatus Methanodesulfokora washburnensis</name>
    <dbReference type="NCBI Taxonomy" id="2478471"/>
    <lineage>
        <taxon>Archaea</taxon>
        <taxon>Thermoproteota</taxon>
        <taxon>Candidatus Korarchaeia</taxon>
        <taxon>Candidatus Korarchaeia incertae sedis</taxon>
        <taxon>Candidatus Methanodesulfokora</taxon>
    </lineage>
</organism>
<dbReference type="RefSeq" id="WP_125672191.1">
    <property type="nucleotide sequence ID" value="NZ_RCOS01000135.1"/>
</dbReference>
<comment type="caution">
    <text evidence="1">The sequence shown here is derived from an EMBL/GenBank/DDBJ whole genome shotgun (WGS) entry which is preliminary data.</text>
</comment>
<gene>
    <name evidence="1" type="ORF">D6D85_11970</name>
</gene>
<evidence type="ECO:0000313" key="1">
    <source>
        <dbReference type="EMBL" id="RSN72905.1"/>
    </source>
</evidence>
<name>A0A429GGM2_9CREN</name>
<proteinExistence type="predicted"/>
<protein>
    <submittedName>
        <fullName evidence="1">Uncharacterized protein</fullName>
    </submittedName>
</protein>
<dbReference type="EMBL" id="RCOS01000135">
    <property type="protein sequence ID" value="RSN72905.1"/>
    <property type="molecule type" value="Genomic_DNA"/>
</dbReference>
<dbReference type="AlphaFoldDB" id="A0A429GGM2"/>
<sequence>MRRELPVVLLSFVLILILISPNILIAQPVGTEHSIIVSSRGVEIKPLVLEEIMGKCSCNRTVKILKKEGNRTLLSVKYSVKGVENEALVDIKGDLRQGAEIYIYTNGTKYYLHAERIVISSGRPPIAPLEERKRFPVPASRSLNMSLMRLSGNITMEYYQIDYSFRHPMGNMTVSTLLIPRGDEYISAFTTVLYTPAKKNVTSLELVNLSETITLSQMYEKLEDIAERLSGVYERGNKTVRDQLAPGYLIMARELRHLANTVKWMKWIDRPVLKAKAVISDVDPYTCEIACDLTCEYNVELICEPACDIASGGNILLCFLLCFVISRAICSYTCSQVCK</sequence>
<keyword evidence="2" id="KW-1185">Reference proteome</keyword>
<evidence type="ECO:0000313" key="2">
    <source>
        <dbReference type="Proteomes" id="UP000277582"/>
    </source>
</evidence>
<accession>A0A429GGM2</accession>
<reference evidence="1 2" key="1">
    <citation type="submission" date="2018-10" db="EMBL/GenBank/DDBJ databases">
        <title>Co-occurring genomic capacity for anaerobic methane metabolism and dissimilatory sulfite reduction discovered in the Korarchaeota.</title>
        <authorList>
            <person name="Mckay L.J."/>
            <person name="Dlakic M."/>
            <person name="Fields M.W."/>
            <person name="Delmont T.O."/>
            <person name="Eren A.M."/>
            <person name="Jay Z.J."/>
            <person name="Klingelsmith K.B."/>
            <person name="Rusch D.B."/>
            <person name="Inskeep W.P."/>
        </authorList>
    </citation>
    <scope>NUCLEOTIDE SEQUENCE [LARGE SCALE GENOMIC DNA]</scope>
    <source>
        <strain evidence="1 2">MDKW</strain>
    </source>
</reference>
<dbReference type="Proteomes" id="UP000277582">
    <property type="component" value="Unassembled WGS sequence"/>
</dbReference>